<dbReference type="GO" id="GO:0005524">
    <property type="term" value="F:ATP binding"/>
    <property type="evidence" value="ECO:0007669"/>
    <property type="project" value="UniProtKB-KW"/>
</dbReference>
<evidence type="ECO:0000259" key="2">
    <source>
        <dbReference type="Pfam" id="PF17912"/>
    </source>
</evidence>
<dbReference type="PANTHER" id="PTHR43875:SF1">
    <property type="entry name" value="OSMOPROTECTIVE COMPOUNDS UPTAKE ATP-BINDING PROTEIN GGTA"/>
    <property type="match status" value="1"/>
</dbReference>
<accession>A0A1I3QYB8</accession>
<dbReference type="SUPFAM" id="SSF52540">
    <property type="entry name" value="P-loop containing nucleoside triphosphate hydrolases"/>
    <property type="match status" value="1"/>
</dbReference>
<feature type="domain" description="MalK-like OB fold" evidence="2">
    <location>
        <begin position="106"/>
        <end position="154"/>
    </location>
</feature>
<dbReference type="SUPFAM" id="SSF50331">
    <property type="entry name" value="MOP-like"/>
    <property type="match status" value="1"/>
</dbReference>
<dbReference type="InterPro" id="IPR047641">
    <property type="entry name" value="ABC_transpr_MalK/UgpC-like"/>
</dbReference>
<dbReference type="GO" id="GO:0016887">
    <property type="term" value="F:ATP hydrolysis activity"/>
    <property type="evidence" value="ECO:0007669"/>
    <property type="project" value="InterPro"/>
</dbReference>
<evidence type="ECO:0000256" key="1">
    <source>
        <dbReference type="ARBA" id="ARBA00004202"/>
    </source>
</evidence>
<reference evidence="3 4" key="1">
    <citation type="submission" date="2016-10" db="EMBL/GenBank/DDBJ databases">
        <authorList>
            <person name="de Groot N.N."/>
        </authorList>
    </citation>
    <scope>NUCLEOTIDE SEQUENCE [LARGE SCALE GENOMIC DNA]</scope>
    <source>
        <strain evidence="3 4">SP2</strain>
    </source>
</reference>
<dbReference type="InterPro" id="IPR027417">
    <property type="entry name" value="P-loop_NTPase"/>
</dbReference>
<dbReference type="Pfam" id="PF17912">
    <property type="entry name" value="OB_MalK"/>
    <property type="match status" value="1"/>
</dbReference>
<dbReference type="Proteomes" id="UP000182829">
    <property type="component" value="Unassembled WGS sequence"/>
</dbReference>
<dbReference type="AlphaFoldDB" id="A0A1I3QYB8"/>
<dbReference type="GO" id="GO:0055052">
    <property type="term" value="C:ATP-binding cassette (ABC) transporter complex, substrate-binding subunit-containing"/>
    <property type="evidence" value="ECO:0007669"/>
    <property type="project" value="TreeGrafter"/>
</dbReference>
<dbReference type="Gene3D" id="3.40.50.300">
    <property type="entry name" value="P-loop containing nucleotide triphosphate hydrolases"/>
    <property type="match status" value="1"/>
</dbReference>
<protein>
    <submittedName>
        <fullName evidence="3">Multiple sugar transport system ATP-binding protein</fullName>
    </submittedName>
</protein>
<dbReference type="InterPro" id="IPR040582">
    <property type="entry name" value="OB_MalK-like"/>
</dbReference>
<dbReference type="PANTHER" id="PTHR43875">
    <property type="entry name" value="MALTODEXTRIN IMPORT ATP-BINDING PROTEIN MSMX"/>
    <property type="match status" value="1"/>
</dbReference>
<comment type="subcellular location">
    <subcellularLocation>
        <location evidence="1">Cell membrane</location>
        <topology evidence="1">Peripheral membrane protein</topology>
    </subcellularLocation>
</comment>
<gene>
    <name evidence="3" type="ORF">SAMN05443661_1262</name>
</gene>
<proteinExistence type="predicted"/>
<dbReference type="InterPro" id="IPR008995">
    <property type="entry name" value="Mo/tungstate-bd_C_term_dom"/>
</dbReference>
<organism evidence="3 4">
    <name type="scientific">Natronobacterium gregoryi</name>
    <dbReference type="NCBI Taxonomy" id="44930"/>
    <lineage>
        <taxon>Archaea</taxon>
        <taxon>Methanobacteriati</taxon>
        <taxon>Methanobacteriota</taxon>
        <taxon>Stenosarchaea group</taxon>
        <taxon>Halobacteria</taxon>
        <taxon>Halobacteriales</taxon>
        <taxon>Natrialbaceae</taxon>
        <taxon>Natronobacterium</taxon>
    </lineage>
</organism>
<keyword evidence="3" id="KW-0547">Nucleotide-binding</keyword>
<keyword evidence="3" id="KW-0067">ATP-binding</keyword>
<dbReference type="EMBL" id="FORO01000026">
    <property type="protein sequence ID" value="SFJ38895.1"/>
    <property type="molecule type" value="Genomic_DNA"/>
</dbReference>
<keyword evidence="3" id="KW-0762">Sugar transport</keyword>
<evidence type="ECO:0000313" key="4">
    <source>
        <dbReference type="Proteomes" id="UP000182829"/>
    </source>
</evidence>
<evidence type="ECO:0000313" key="3">
    <source>
        <dbReference type="EMBL" id="SFJ38895.1"/>
    </source>
</evidence>
<name>A0A1I3QYB8_9EURY</name>
<dbReference type="Gene3D" id="2.40.50.100">
    <property type="match status" value="1"/>
</dbReference>
<keyword evidence="3" id="KW-0813">Transport</keyword>
<sequence>MPDELSGCQRQRVVVVRGTVCNPDVFLIDEQLANLDAKLRVHMRTESQRFHCELETTVSYVTHDQAEAMTMSGRIAVLSEGRLQQIAPPLECYNAPANRFVAGCIGSPTMNFVEGELVADGLETSNFRVDLEPDELPRASVGDTITRVIRPEDISTVDQANELPGATDQVDTRTDVLEPMGDEVVGYLLLAEEAGRSMAEDPATAPDQLLVTVLPDTESREEQDIEVVLDRSKVHLFVWGPATRCATDWSTGRNWGPANGREPTVDPSATIEWPIVWRRNKDNPAPNFV</sequence>